<gene>
    <name evidence="1" type="ORF">ENUP19_0038G0062</name>
</gene>
<dbReference type="Proteomes" id="UP001628156">
    <property type="component" value="Unassembled WGS sequence"/>
</dbReference>
<dbReference type="EMBL" id="BAAFRS010000038">
    <property type="protein sequence ID" value="GAB1219584.1"/>
    <property type="molecule type" value="Genomic_DNA"/>
</dbReference>
<comment type="caution">
    <text evidence="1">The sequence shown here is derived from an EMBL/GenBank/DDBJ whole genome shotgun (WGS) entry which is preliminary data.</text>
</comment>
<keyword evidence="2" id="KW-1185">Reference proteome</keyword>
<organism evidence="1 2">
    <name type="scientific">Entamoeba nuttalli</name>
    <dbReference type="NCBI Taxonomy" id="412467"/>
    <lineage>
        <taxon>Eukaryota</taxon>
        <taxon>Amoebozoa</taxon>
        <taxon>Evosea</taxon>
        <taxon>Archamoebae</taxon>
        <taxon>Mastigamoebida</taxon>
        <taxon>Entamoebidae</taxon>
        <taxon>Entamoeba</taxon>
    </lineage>
</organism>
<evidence type="ECO:0000313" key="1">
    <source>
        <dbReference type="EMBL" id="GAB1219584.1"/>
    </source>
</evidence>
<dbReference type="Gene3D" id="1.20.58.1070">
    <property type="match status" value="1"/>
</dbReference>
<sequence>MSNNIEAEQFVQQSLALPDGCEDPLHPFHDIYIYLKKNEECRNACSQQCLILPQTQTEPRLPINRIPDPGANFRIVPEFLFLYKDRFISHRNEIQSIISKLPSSTYPFPSFDEYNKLIKQSPKVEYLSSFQNTQIIELLNYSRIICKSKISYPHVFLEWLYGLLLFLQSPFEPEVSATLNDILKYLCRAKHAILDPYDSVLPSYNVIIAIIGIYYGEASEDDIL</sequence>
<reference evidence="1 2" key="1">
    <citation type="journal article" date="2019" name="PLoS Negl. Trop. Dis.">
        <title>Whole genome sequencing of Entamoeba nuttalli reveals mammalian host-related molecular signatures and a novel octapeptide-repeat surface protein.</title>
        <authorList>
            <person name="Tanaka M."/>
            <person name="Makiuchi T."/>
            <person name="Komiyama T."/>
            <person name="Shiina T."/>
            <person name="Osaki K."/>
            <person name="Tachibana H."/>
        </authorList>
    </citation>
    <scope>NUCLEOTIDE SEQUENCE [LARGE SCALE GENOMIC DNA]</scope>
    <source>
        <strain evidence="1 2">P19-061405</strain>
    </source>
</reference>
<proteinExistence type="predicted"/>
<dbReference type="Pfam" id="PF04938">
    <property type="entry name" value="SIP1"/>
    <property type="match status" value="1"/>
</dbReference>
<evidence type="ECO:0008006" key="3">
    <source>
        <dbReference type="Google" id="ProtNLM"/>
    </source>
</evidence>
<accession>A0ABQ0D9Q6</accession>
<evidence type="ECO:0000313" key="2">
    <source>
        <dbReference type="Proteomes" id="UP001628156"/>
    </source>
</evidence>
<dbReference type="InterPro" id="IPR035426">
    <property type="entry name" value="Gemin2/Brr1"/>
</dbReference>
<name>A0ABQ0D9Q6_9EUKA</name>
<protein>
    <recommendedName>
        <fullName evidence="3">Gem-associated protein 2</fullName>
    </recommendedName>
</protein>